<dbReference type="EMBL" id="CP038018">
    <property type="protein sequence ID" value="QED92274.1"/>
    <property type="molecule type" value="Genomic_DNA"/>
</dbReference>
<dbReference type="Gene3D" id="3.50.50.60">
    <property type="entry name" value="FAD/NAD(P)-binding domain"/>
    <property type="match status" value="1"/>
</dbReference>
<evidence type="ECO:0000313" key="1">
    <source>
        <dbReference type="EMBL" id="QED92274.1"/>
    </source>
</evidence>
<proteinExistence type="predicted"/>
<evidence type="ECO:0000313" key="2">
    <source>
        <dbReference type="Proteomes" id="UP000326695"/>
    </source>
</evidence>
<protein>
    <recommendedName>
        <fullName evidence="3">FAD-binding domain-containing protein</fullName>
    </recommendedName>
</protein>
<sequence>MQHTCDIVIIGIGPASLSFATAAAYGSLNILLIKQSSQEPLANPPHDSCKIALTHPSHGIMGKLSLWQHIPAEGIYPLKAPK</sequence>
<reference evidence="2" key="1">
    <citation type="journal article" date="2019" name="J. Anim. Genet.">
        <title>Description and whole genome sequencing of Eikenella exigua sp. nov., isolated from brain abscess and blood.</title>
        <authorList>
            <person name="Stormo K.A."/>
            <person name="Nygaard R.M."/>
            <person name="Bruvold T.S."/>
            <person name="Dimmen G."/>
            <person name="Lindemann P.C."/>
            <person name="Jordal S."/>
            <person name="Kommedal O."/>
        </authorList>
    </citation>
    <scope>NUCLEOTIDE SEQUENCE [LARGE SCALE GENOMIC DNA]</scope>
    <source>
        <strain evidence="2">PXX</strain>
    </source>
</reference>
<evidence type="ECO:0008006" key="3">
    <source>
        <dbReference type="Google" id="ProtNLM"/>
    </source>
</evidence>
<dbReference type="InterPro" id="IPR036188">
    <property type="entry name" value="FAD/NAD-bd_sf"/>
</dbReference>
<dbReference type="RefSeq" id="WP_067438239.1">
    <property type="nucleotide sequence ID" value="NZ_CP038018.1"/>
</dbReference>
<dbReference type="KEGG" id="eex:EZJ17_06400"/>
<dbReference type="Proteomes" id="UP000326695">
    <property type="component" value="Chromosome"/>
</dbReference>
<dbReference type="AlphaFoldDB" id="A0AAX1F870"/>
<organism evidence="1 2">
    <name type="scientific">Eikenella exigua</name>
    <dbReference type="NCBI Taxonomy" id="2528037"/>
    <lineage>
        <taxon>Bacteria</taxon>
        <taxon>Pseudomonadati</taxon>
        <taxon>Pseudomonadota</taxon>
        <taxon>Betaproteobacteria</taxon>
        <taxon>Neisseriales</taxon>
        <taxon>Neisseriaceae</taxon>
        <taxon>Eikenella</taxon>
    </lineage>
</organism>
<keyword evidence="2" id="KW-1185">Reference proteome</keyword>
<accession>A0AAX1F870</accession>
<dbReference type="SUPFAM" id="SSF51905">
    <property type="entry name" value="FAD/NAD(P)-binding domain"/>
    <property type="match status" value="1"/>
</dbReference>
<name>A0AAX1F870_9NEIS</name>
<gene>
    <name evidence="1" type="ORF">EZJ17_06400</name>
</gene>